<gene>
    <name evidence="2" type="ORF">GL267_03995</name>
</gene>
<dbReference type="EMBL" id="WNJL01000016">
    <property type="protein sequence ID" value="NDU41833.1"/>
    <property type="molecule type" value="Genomic_DNA"/>
</dbReference>
<evidence type="ECO:0000256" key="1">
    <source>
        <dbReference type="SAM" id="SignalP"/>
    </source>
</evidence>
<name>A0A845U4K9_9PROT</name>
<sequence>MLDRFIDCVGDNMYIRRIMLLSCIVSFSTGAFAQRVPQVMHGEWQVTNTTVGGVTTTDTLCLPKIDTNSWMILADPGKGFFCKAIGKTVVENGGRTGIFKARCLLNQPQVGVVRMNMKFRVTIGVNERDFHSVAVGEGVEHGYTFPINTTTTGHYIGACH</sequence>
<dbReference type="AlphaFoldDB" id="A0A845U4K9"/>
<organism evidence="2">
    <name type="scientific">Acidithiobacillus ferrianus</name>
    <dbReference type="NCBI Taxonomy" id="2678518"/>
    <lineage>
        <taxon>Bacteria</taxon>
        <taxon>Pseudomonadati</taxon>
        <taxon>Pseudomonadota</taxon>
        <taxon>Acidithiobacillia</taxon>
        <taxon>Acidithiobacillales</taxon>
        <taxon>Acidithiobacillaceae</taxon>
        <taxon>Acidithiobacillus</taxon>
    </lineage>
</organism>
<dbReference type="RefSeq" id="WP_163096785.1">
    <property type="nucleotide sequence ID" value="NZ_CP127523.1"/>
</dbReference>
<evidence type="ECO:0008006" key="3">
    <source>
        <dbReference type="Google" id="ProtNLM"/>
    </source>
</evidence>
<feature type="signal peptide" evidence="1">
    <location>
        <begin position="1"/>
        <end position="33"/>
    </location>
</feature>
<accession>A0A845U4K9</accession>
<protein>
    <recommendedName>
        <fullName evidence="3">DUF3617 family protein</fullName>
    </recommendedName>
</protein>
<evidence type="ECO:0000313" key="2">
    <source>
        <dbReference type="EMBL" id="NDU41833.1"/>
    </source>
</evidence>
<comment type="caution">
    <text evidence="2">The sequence shown here is derived from an EMBL/GenBank/DDBJ whole genome shotgun (WGS) entry which is preliminary data.</text>
</comment>
<feature type="chain" id="PRO_5032773903" description="DUF3617 family protein" evidence="1">
    <location>
        <begin position="34"/>
        <end position="160"/>
    </location>
</feature>
<proteinExistence type="predicted"/>
<keyword evidence="1" id="KW-0732">Signal</keyword>
<reference evidence="2" key="1">
    <citation type="submission" date="2019-11" db="EMBL/GenBank/DDBJ databases">
        <title>Acidithiobacillus ferrianus sp. nov.: a facultatively anaerobic and extremely acidophilic chemolithoautotroph.</title>
        <authorList>
            <person name="Norris P.R."/>
            <person name="Falagan C."/>
            <person name="Moya-Beltran A."/>
            <person name="Castro M."/>
            <person name="Quatrini R."/>
            <person name="Johnson D.B."/>
        </authorList>
    </citation>
    <scope>NUCLEOTIDE SEQUENCE [LARGE SCALE GENOMIC DNA]</scope>
    <source>
        <strain evidence="2">MG</strain>
    </source>
</reference>